<dbReference type="PROSITE" id="PS50271">
    <property type="entry name" value="ZF_UBP"/>
    <property type="match status" value="1"/>
</dbReference>
<dbReference type="InterPro" id="IPR001607">
    <property type="entry name" value="Znf_UBP"/>
</dbReference>
<evidence type="ECO:0000259" key="3">
    <source>
        <dbReference type="PROSITE" id="PS50271"/>
    </source>
</evidence>
<dbReference type="Proteomes" id="UP000242770">
    <property type="component" value="Unassembled WGS sequence"/>
</dbReference>
<name>A0A0F7S7G1_9BASI</name>
<organism evidence="4 5">
    <name type="scientific">Sporisorium scitamineum</name>
    <dbReference type="NCBI Taxonomy" id="49012"/>
    <lineage>
        <taxon>Eukaryota</taxon>
        <taxon>Fungi</taxon>
        <taxon>Dikarya</taxon>
        <taxon>Basidiomycota</taxon>
        <taxon>Ustilaginomycotina</taxon>
        <taxon>Ustilaginomycetes</taxon>
        <taxon>Ustilaginales</taxon>
        <taxon>Ustilaginaceae</taxon>
        <taxon>Sporisorium</taxon>
    </lineage>
</organism>
<dbReference type="Pfam" id="PF02148">
    <property type="entry name" value="zf-UBP"/>
    <property type="match status" value="1"/>
</dbReference>
<dbReference type="SMART" id="SM00290">
    <property type="entry name" value="ZnF_UBP"/>
    <property type="match status" value="1"/>
</dbReference>
<dbReference type="STRING" id="49012.A0A0F7S7G1"/>
<evidence type="ECO:0000313" key="4">
    <source>
        <dbReference type="EMBL" id="CDW98266.1"/>
    </source>
</evidence>
<accession>A0A0F7S7G1</accession>
<sequence length="223" mass="23983">MDGLSTPPMKRQRTVQGQRVPSPPPPPPPQDDVPAPIETLPGPLDSPPPPPPLEAALDQAQNSDIVPPPPPSVPPPPPPEQANDDDDDEDVQDAAYWTRLAQSSSSSSASTVPPTSKASQSALSNGTALAKKGKSALYLDTINRAVLDFDFEKLCSISLSNINVYACLVCGRYFQGRGRNSYAYLHSIDDSHHVFMNLSTAQTYILPDNYAVPEENQTALQDI</sequence>
<feature type="region of interest" description="Disordered" evidence="2">
    <location>
        <begin position="1"/>
        <end position="124"/>
    </location>
</feature>
<feature type="domain" description="UBP-type" evidence="3">
    <location>
        <begin position="134"/>
        <end position="223"/>
    </location>
</feature>
<reference evidence="5" key="1">
    <citation type="submission" date="2014-06" db="EMBL/GenBank/DDBJ databases">
        <authorList>
            <person name="Berkman P.J."/>
        </authorList>
    </citation>
    <scope>NUCLEOTIDE SEQUENCE [LARGE SCALE GENOMIC DNA]</scope>
</reference>
<feature type="compositionally biased region" description="Pro residues" evidence="2">
    <location>
        <begin position="44"/>
        <end position="53"/>
    </location>
</feature>
<evidence type="ECO:0000256" key="2">
    <source>
        <dbReference type="SAM" id="MobiDB-lite"/>
    </source>
</evidence>
<evidence type="ECO:0000256" key="1">
    <source>
        <dbReference type="PROSITE-ProRule" id="PRU00502"/>
    </source>
</evidence>
<feature type="compositionally biased region" description="Low complexity" evidence="2">
    <location>
        <begin position="32"/>
        <end position="43"/>
    </location>
</feature>
<keyword evidence="5" id="KW-1185">Reference proteome</keyword>
<dbReference type="AlphaFoldDB" id="A0A0F7S7G1"/>
<dbReference type="InterPro" id="IPR013083">
    <property type="entry name" value="Znf_RING/FYVE/PHD"/>
</dbReference>
<protein>
    <recommendedName>
        <fullName evidence="3">UBP-type domain-containing protein</fullName>
    </recommendedName>
</protein>
<feature type="compositionally biased region" description="Low complexity" evidence="2">
    <location>
        <begin position="103"/>
        <end position="119"/>
    </location>
</feature>
<evidence type="ECO:0000313" key="5">
    <source>
        <dbReference type="Proteomes" id="UP000242770"/>
    </source>
</evidence>
<feature type="compositionally biased region" description="Pro residues" evidence="2">
    <location>
        <begin position="66"/>
        <end position="80"/>
    </location>
</feature>
<dbReference type="GO" id="GO:0008270">
    <property type="term" value="F:zinc ion binding"/>
    <property type="evidence" value="ECO:0007669"/>
    <property type="project" value="UniProtKB-KW"/>
</dbReference>
<feature type="compositionally biased region" description="Acidic residues" evidence="2">
    <location>
        <begin position="82"/>
        <end position="92"/>
    </location>
</feature>
<feature type="compositionally biased region" description="Pro residues" evidence="2">
    <location>
        <begin position="21"/>
        <end position="31"/>
    </location>
</feature>
<feature type="non-terminal residue" evidence="4">
    <location>
        <position position="223"/>
    </location>
</feature>
<keyword evidence="1" id="KW-0862">Zinc</keyword>
<dbReference type="Gene3D" id="3.30.40.10">
    <property type="entry name" value="Zinc/RING finger domain, C3HC4 (zinc finger)"/>
    <property type="match status" value="1"/>
</dbReference>
<keyword evidence="1" id="KW-0863">Zinc-finger</keyword>
<dbReference type="EMBL" id="CCFA01003032">
    <property type="protein sequence ID" value="CDW98266.1"/>
    <property type="molecule type" value="Genomic_DNA"/>
</dbReference>
<gene>
    <name evidence="4" type="primary">SSCI51140.1</name>
</gene>
<proteinExistence type="predicted"/>
<dbReference type="SUPFAM" id="SSF57850">
    <property type="entry name" value="RING/U-box"/>
    <property type="match status" value="1"/>
</dbReference>
<keyword evidence="1" id="KW-0479">Metal-binding</keyword>